<dbReference type="NCBIfam" id="TIGR02289">
    <property type="entry name" value="M3_not_pepF"/>
    <property type="match status" value="1"/>
</dbReference>
<keyword evidence="9" id="KW-1185">Reference proteome</keyword>
<evidence type="ECO:0000313" key="8">
    <source>
        <dbReference type="EMBL" id="WPK13457.1"/>
    </source>
</evidence>
<keyword evidence="4 6" id="KW-0862">Zinc</keyword>
<evidence type="ECO:0000313" key="9">
    <source>
        <dbReference type="Proteomes" id="UP001322664"/>
    </source>
</evidence>
<dbReference type="RefSeq" id="WP_319837967.1">
    <property type="nucleotide sequence ID" value="NZ_CP137624.1"/>
</dbReference>
<evidence type="ECO:0000256" key="1">
    <source>
        <dbReference type="ARBA" id="ARBA00022670"/>
    </source>
</evidence>
<feature type="domain" description="Peptidase M3A/M3B catalytic" evidence="7">
    <location>
        <begin position="169"/>
        <end position="545"/>
    </location>
</feature>
<evidence type="ECO:0000256" key="5">
    <source>
        <dbReference type="ARBA" id="ARBA00023049"/>
    </source>
</evidence>
<evidence type="ECO:0000256" key="6">
    <source>
        <dbReference type="RuleBase" id="RU003435"/>
    </source>
</evidence>
<comment type="cofactor">
    <cofactor evidence="6">
        <name>Zn(2+)</name>
        <dbReference type="ChEBI" id="CHEBI:29105"/>
    </cofactor>
    <text evidence="6">Binds 1 zinc ion.</text>
</comment>
<keyword evidence="5 6" id="KW-0482">Metalloprotease</keyword>
<dbReference type="InterPro" id="IPR011976">
    <property type="entry name" value="Pept_M3B_oligopep-rel"/>
</dbReference>
<evidence type="ECO:0000256" key="3">
    <source>
        <dbReference type="ARBA" id="ARBA00022801"/>
    </source>
</evidence>
<evidence type="ECO:0000256" key="4">
    <source>
        <dbReference type="ARBA" id="ARBA00022833"/>
    </source>
</evidence>
<evidence type="ECO:0000259" key="7">
    <source>
        <dbReference type="Pfam" id="PF01432"/>
    </source>
</evidence>
<dbReference type="InterPro" id="IPR001567">
    <property type="entry name" value="Pept_M3A_M3B_dom"/>
</dbReference>
<dbReference type="SUPFAM" id="SSF55486">
    <property type="entry name" value="Metalloproteases ('zincins'), catalytic domain"/>
    <property type="match status" value="1"/>
</dbReference>
<proteinExistence type="inferred from homology"/>
<sequence length="566" mass="65518">MGVTFKDYEYKRPNLDEMKVAVRALIEEFKNAQSVEEQSAVIEKINEHRNNFSTQANLVYIRASIDTNDTFYQAERDYLDEATPQAEEIVFEYYQELVKSPFRAQLEEKWGTQLFALAENQIKGFSPEVIGLMQQQNKLVSEYSKLVASAQIEFDGKTLTLAQLGPYGESLDRNVRKEAREASVNFYAQNGEKFDEIYDKLVKLRHEIATKLGFKNYVELGYVNMNRIDYNAEMVEKFRNQVRDFIVPVATELYKRQAKRIGVEDFKYYDEGLNFLTGNAKPQGTPEWIIENGKKMYEELSKETGEFFNFMIDHELMDLVAKTGKESGGYCTFIDDYNSPFIFSNFNGTSGDIDVLTHEAGHAFQVYSSRNIGIPEYLWPTYESAEIHSMSMEFFTWPWMELFFKEQTDKYKFSHLSSSLLFLPYGVAVDEFQHVVYANPEMTPAERKAAWKEIEAKYLPHRDFDGNAYLEAGGFWQRQGHIYASPFYYIDYTLAQICAFQFWKRSREDFASAWKDYVHLCGLGGSQSFTNLVREAGLISPFESGCVESVIGTIQDYLNSIDDTQL</sequence>
<dbReference type="Gene3D" id="1.10.1370.30">
    <property type="match status" value="1"/>
</dbReference>
<comment type="similarity">
    <text evidence="6">Belongs to the peptidase M3 family.</text>
</comment>
<keyword evidence="3 6" id="KW-0378">Hydrolase</keyword>
<keyword evidence="2 6" id="KW-0479">Metal-binding</keyword>
<dbReference type="CDD" id="cd09606">
    <property type="entry name" value="M3B_PepF"/>
    <property type="match status" value="1"/>
</dbReference>
<protein>
    <submittedName>
        <fullName evidence="8">M3 family oligoendopeptidase</fullName>
        <ecNumber evidence="8">3.4.-.-</ecNumber>
    </submittedName>
</protein>
<dbReference type="EMBL" id="CP137624">
    <property type="protein sequence ID" value="WPK13457.1"/>
    <property type="molecule type" value="Genomic_DNA"/>
</dbReference>
<dbReference type="InterPro" id="IPR045090">
    <property type="entry name" value="Pept_M3A_M3B"/>
</dbReference>
<dbReference type="EC" id="3.4.-.-" evidence="8"/>
<dbReference type="PANTHER" id="PTHR11804:SF28">
    <property type="entry name" value="OLIGOENDOPEPTIDASE F"/>
    <property type="match status" value="1"/>
</dbReference>
<accession>A0ABZ0S5R5</accession>
<keyword evidence="1 6" id="KW-0645">Protease</keyword>
<organism evidence="8 9">
    <name type="scientific">Lysinibacillus louembei</name>
    <dbReference type="NCBI Taxonomy" id="1470088"/>
    <lineage>
        <taxon>Bacteria</taxon>
        <taxon>Bacillati</taxon>
        <taxon>Bacillota</taxon>
        <taxon>Bacilli</taxon>
        <taxon>Bacillales</taxon>
        <taxon>Bacillaceae</taxon>
        <taxon>Lysinibacillus</taxon>
    </lineage>
</organism>
<gene>
    <name evidence="8" type="ORF">R6U77_07205</name>
</gene>
<reference evidence="8 9" key="1">
    <citation type="submission" date="2023-09" db="EMBL/GenBank/DDBJ databases">
        <authorList>
            <person name="Page C.A."/>
            <person name="Perez-Diaz I.M."/>
        </authorList>
    </citation>
    <scope>NUCLEOTIDE SEQUENCE [LARGE SCALE GENOMIC DNA]</scope>
    <source>
        <strain evidence="8 9">Ll15</strain>
    </source>
</reference>
<dbReference type="PANTHER" id="PTHR11804">
    <property type="entry name" value="PROTEASE M3 THIMET OLIGOPEPTIDASE-RELATED"/>
    <property type="match status" value="1"/>
</dbReference>
<evidence type="ECO:0000256" key="2">
    <source>
        <dbReference type="ARBA" id="ARBA00022723"/>
    </source>
</evidence>
<dbReference type="Pfam" id="PF01432">
    <property type="entry name" value="Peptidase_M3"/>
    <property type="match status" value="1"/>
</dbReference>
<name>A0ABZ0S5R5_9BACI</name>
<dbReference type="GO" id="GO:0016787">
    <property type="term" value="F:hydrolase activity"/>
    <property type="evidence" value="ECO:0007669"/>
    <property type="project" value="UniProtKB-KW"/>
</dbReference>
<dbReference type="Proteomes" id="UP001322664">
    <property type="component" value="Chromosome"/>
</dbReference>